<dbReference type="NCBIfam" id="TIGR02605">
    <property type="entry name" value="CxxC_CxxC_SSSS"/>
    <property type="match status" value="1"/>
</dbReference>
<feature type="domain" description="Putative regulatory protein FmdB zinc ribbon" evidence="1">
    <location>
        <begin position="1"/>
        <end position="40"/>
    </location>
</feature>
<protein>
    <submittedName>
        <fullName evidence="2">Zinc ribbon domain-containing protein</fullName>
    </submittedName>
</protein>
<accession>A0A520XF87</accession>
<dbReference type="EMBL" id="SHMQ01000005">
    <property type="protein sequence ID" value="RZV39851.1"/>
    <property type="molecule type" value="Genomic_DNA"/>
</dbReference>
<sequence>MPTYDYKCTQCCMQFEALHSIHECEPKCPACGGTVKKLFLSPPAVHGYMEHGRELAMRSLRQEHGREIPD</sequence>
<dbReference type="AlphaFoldDB" id="A0A520XF87"/>
<comment type="caution">
    <text evidence="2">The sequence shown here is derived from an EMBL/GenBank/DDBJ whole genome shotgun (WGS) entry which is preliminary data.</text>
</comment>
<evidence type="ECO:0000313" key="3">
    <source>
        <dbReference type="Proteomes" id="UP000322454"/>
    </source>
</evidence>
<dbReference type="Proteomes" id="UP000322454">
    <property type="component" value="Unassembled WGS sequence"/>
</dbReference>
<reference evidence="2 3" key="1">
    <citation type="submission" date="2019-01" db="EMBL/GenBank/DDBJ databases">
        <title>Insights into ecological role of a new deltaproteobacterial order Candidatus Sinidesulfobacterales (Sva0485) by metagenomics and metatranscriptomics.</title>
        <authorList>
            <person name="Tan S."/>
            <person name="Liu J."/>
            <person name="Fang Y."/>
            <person name="Hedlund B."/>
            <person name="Lian Z.-H."/>
            <person name="Huang L.-Y."/>
            <person name="Li J.-T."/>
            <person name="Huang L.-N."/>
            <person name="Li W.-J."/>
            <person name="Jiang H.-C."/>
            <person name="Dong H.-L."/>
            <person name="Shu W.-S."/>
        </authorList>
    </citation>
    <scope>NUCLEOTIDE SEQUENCE [LARGE SCALE GENOMIC DNA]</scope>
    <source>
        <strain evidence="2">AP4</strain>
    </source>
</reference>
<dbReference type="Pfam" id="PF09723">
    <property type="entry name" value="Zn_ribbon_8"/>
    <property type="match status" value="1"/>
</dbReference>
<dbReference type="InterPro" id="IPR013429">
    <property type="entry name" value="Regulatory_FmdB_Zinc_ribbon"/>
</dbReference>
<evidence type="ECO:0000313" key="2">
    <source>
        <dbReference type="EMBL" id="RZV39851.1"/>
    </source>
</evidence>
<organism evidence="2 3">
    <name type="scientific">Candidatus Acidulodesulfobacterium acidiphilum</name>
    <dbReference type="NCBI Taxonomy" id="2597224"/>
    <lineage>
        <taxon>Bacteria</taxon>
        <taxon>Deltaproteobacteria</taxon>
        <taxon>Candidatus Acidulodesulfobacterales</taxon>
        <taxon>Candidatus Acidulodesulfobacterium</taxon>
    </lineage>
</organism>
<evidence type="ECO:0000259" key="1">
    <source>
        <dbReference type="SMART" id="SM00834"/>
    </source>
</evidence>
<name>A0A520XF87_9DELT</name>
<dbReference type="SMART" id="SM00834">
    <property type="entry name" value="CxxC_CXXC_SSSS"/>
    <property type="match status" value="1"/>
</dbReference>
<proteinExistence type="predicted"/>
<gene>
    <name evidence="2" type="ORF">EVJ48_02710</name>
</gene>